<dbReference type="SUPFAM" id="SSF47336">
    <property type="entry name" value="ACP-like"/>
    <property type="match status" value="1"/>
</dbReference>
<organism evidence="2 3">
    <name type="scientific">Streptomyces morookaense</name>
    <name type="common">Streptoverticillium morookaense</name>
    <dbReference type="NCBI Taxonomy" id="1970"/>
    <lineage>
        <taxon>Bacteria</taxon>
        <taxon>Bacillati</taxon>
        <taxon>Actinomycetota</taxon>
        <taxon>Actinomycetes</taxon>
        <taxon>Kitasatosporales</taxon>
        <taxon>Streptomycetaceae</taxon>
        <taxon>Streptomyces</taxon>
    </lineage>
</organism>
<keyword evidence="3" id="KW-1185">Reference proteome</keyword>
<dbReference type="Pfam" id="PF00550">
    <property type="entry name" value="PP-binding"/>
    <property type="match status" value="1"/>
</dbReference>
<proteinExistence type="predicted"/>
<feature type="domain" description="Carrier" evidence="1">
    <location>
        <begin position="1"/>
        <end position="89"/>
    </location>
</feature>
<dbReference type="AlphaFoldDB" id="A0A7Y7E7A6"/>
<accession>A0A7Y7E7A6</accession>
<evidence type="ECO:0000259" key="1">
    <source>
        <dbReference type="PROSITE" id="PS50075"/>
    </source>
</evidence>
<dbReference type="EMBL" id="JABBXF010000029">
    <property type="protein sequence ID" value="NVK78783.1"/>
    <property type="molecule type" value="Genomic_DNA"/>
</dbReference>
<dbReference type="Gene3D" id="1.10.1200.10">
    <property type="entry name" value="ACP-like"/>
    <property type="match status" value="1"/>
</dbReference>
<protein>
    <submittedName>
        <fullName evidence="2">Acyl carrier protein</fullName>
    </submittedName>
</protein>
<dbReference type="PROSITE" id="PS50075">
    <property type="entry name" value="CARRIER"/>
    <property type="match status" value="1"/>
</dbReference>
<dbReference type="InterPro" id="IPR036736">
    <property type="entry name" value="ACP-like_sf"/>
</dbReference>
<gene>
    <name evidence="2" type="ORF">HG542_14025</name>
</gene>
<dbReference type="InterPro" id="IPR009081">
    <property type="entry name" value="PP-bd_ACP"/>
</dbReference>
<dbReference type="RefSeq" id="WP_171081223.1">
    <property type="nucleotide sequence ID" value="NZ_BNBU01000006.1"/>
</dbReference>
<evidence type="ECO:0000313" key="3">
    <source>
        <dbReference type="Proteomes" id="UP000587462"/>
    </source>
</evidence>
<reference evidence="2 3" key="1">
    <citation type="submission" date="2020-04" db="EMBL/GenBank/DDBJ databases">
        <title>Draft Genome Sequence of Streptomyces morookaense DSM 40503, an 8-azaguanine-producing strain.</title>
        <authorList>
            <person name="Qi J."/>
            <person name="Gao J.-M."/>
        </authorList>
    </citation>
    <scope>NUCLEOTIDE SEQUENCE [LARGE SCALE GENOMIC DNA]</scope>
    <source>
        <strain evidence="2 3">DSM 40503</strain>
    </source>
</reference>
<dbReference type="Proteomes" id="UP000587462">
    <property type="component" value="Unassembled WGS sequence"/>
</dbReference>
<comment type="caution">
    <text evidence="2">The sequence shown here is derived from an EMBL/GenBank/DDBJ whole genome shotgun (WGS) entry which is preliminary data.</text>
</comment>
<sequence length="90" mass="9714">MTEVLNVVTRAVLDIRPELGAAGTEISRDAALFYSDEPGRPVLGLDSMEALELISVLEREFGVELADTDIRIADLRTVGDVVDAMSGPLR</sequence>
<name>A0A7Y7E7A6_STRMO</name>
<evidence type="ECO:0000313" key="2">
    <source>
        <dbReference type="EMBL" id="NVK78783.1"/>
    </source>
</evidence>